<dbReference type="GO" id="GO:0046872">
    <property type="term" value="F:metal ion binding"/>
    <property type="evidence" value="ECO:0007669"/>
    <property type="project" value="UniProtKB-KW"/>
</dbReference>
<evidence type="ECO:0000256" key="4">
    <source>
        <dbReference type="ARBA" id="ARBA00022603"/>
    </source>
</evidence>
<reference evidence="15" key="1">
    <citation type="submission" date="2012-06" db="EMBL/GenBank/DDBJ databases">
        <title>The complete genome of Flexibacter litoralis DSM 6794.</title>
        <authorList>
            <person name="Lucas S."/>
            <person name="Copeland A."/>
            <person name="Lapidus A."/>
            <person name="Glavina del Rio T."/>
            <person name="Dalin E."/>
            <person name="Tice H."/>
            <person name="Bruce D."/>
            <person name="Goodwin L."/>
            <person name="Pitluck S."/>
            <person name="Peters L."/>
            <person name="Ovchinnikova G."/>
            <person name="Lu M."/>
            <person name="Kyrpides N."/>
            <person name="Mavromatis K."/>
            <person name="Ivanova N."/>
            <person name="Brettin T."/>
            <person name="Detter J.C."/>
            <person name="Han C."/>
            <person name="Larimer F."/>
            <person name="Land M."/>
            <person name="Hauser L."/>
            <person name="Markowitz V."/>
            <person name="Cheng J.-F."/>
            <person name="Hugenholtz P."/>
            <person name="Woyke T."/>
            <person name="Wu D."/>
            <person name="Spring S."/>
            <person name="Lang E."/>
            <person name="Kopitz M."/>
            <person name="Brambilla E."/>
            <person name="Klenk H.-P."/>
            <person name="Eisen J.A."/>
        </authorList>
    </citation>
    <scope>NUCLEOTIDE SEQUENCE [LARGE SCALE GENOMIC DNA]</scope>
    <source>
        <strain evidence="15">ATCC 23117 / DSM 6794 / NBRC 15988 / NCIMB 1366 / Sio-4</strain>
    </source>
</reference>
<evidence type="ECO:0000256" key="1">
    <source>
        <dbReference type="ARBA" id="ARBA00001946"/>
    </source>
</evidence>
<evidence type="ECO:0000256" key="11">
    <source>
        <dbReference type="ARBA" id="ARBA00035025"/>
    </source>
</evidence>
<keyword evidence="8" id="KW-0460">Magnesium</keyword>
<dbReference type="InterPro" id="IPR038546">
    <property type="entry name" value="Hen1_N_sf"/>
</dbReference>
<evidence type="ECO:0000256" key="5">
    <source>
        <dbReference type="ARBA" id="ARBA00022679"/>
    </source>
</evidence>
<evidence type="ECO:0000259" key="13">
    <source>
        <dbReference type="Pfam" id="PF12623"/>
    </source>
</evidence>
<dbReference type="InterPro" id="IPR026610">
    <property type="entry name" value="Hen1"/>
</dbReference>
<keyword evidence="7" id="KW-0479">Metal-binding</keyword>
<keyword evidence="5 14" id="KW-0808">Transferase</keyword>
<sequence>MLLEISTTHKPATDLGFLLHKHPDRVQEIKLALGKAHIFYPEATENCCSICLLLDINPIEVMKSKKGMRSFLKENYVNDRTYTSNSFMSTAIVKAFGSAINGTCHTRPELPEIQMPFEIKLHAINVENENQIDKLFEPLGYKIEYQKYDVDNQFPKWGKSKTVTLSLKKTTTLQELLSQLYVFILVLDNQRHYWIGNQEIDLLKRRGTGWLGSHPEKEWIVKRFLKYIPELTYSAKLNILQDEDVEDNEKQKKEKEPNLHQKRLLKAFQLIKNSHSETVLDVGCGEGKLLKLLLKDSQFKKIGGTDVAFSELQRANEKLYLDTASPYIKDKITLFQSSLTYQDERFLDYDAIALVEVIEHIDEERLEVFERTIFNYARPKTVVLSTPNSEYNVTFEKLYAKEFRHDDHRFEWSRKEFKNWCQKISETYNYSFEIFPVGEEKENVGAPSQIVIFKK</sequence>
<evidence type="ECO:0000313" key="15">
    <source>
        <dbReference type="Proteomes" id="UP000006054"/>
    </source>
</evidence>
<dbReference type="RefSeq" id="WP_014796716.1">
    <property type="nucleotide sequence ID" value="NC_018018.1"/>
</dbReference>
<dbReference type="GO" id="GO:0030422">
    <property type="term" value="P:siRNA processing"/>
    <property type="evidence" value="ECO:0007669"/>
    <property type="project" value="TreeGrafter"/>
</dbReference>
<dbReference type="STRING" id="880071.Fleli_0799"/>
<evidence type="ECO:0000256" key="2">
    <source>
        <dbReference type="ARBA" id="ARBA00009026"/>
    </source>
</evidence>
<comment type="catalytic activity">
    <reaction evidence="12">
        <text>small RNA 3'-end nucleotide + S-adenosyl-L-methionine = small RNA 3'-end 2'-O-methylnucleotide + S-adenosyl-L-homocysteine + H(+)</text>
        <dbReference type="Rhea" id="RHEA:37887"/>
        <dbReference type="Rhea" id="RHEA-COMP:10415"/>
        <dbReference type="Rhea" id="RHEA-COMP:10416"/>
        <dbReference type="ChEBI" id="CHEBI:15378"/>
        <dbReference type="ChEBI" id="CHEBI:57856"/>
        <dbReference type="ChEBI" id="CHEBI:59789"/>
        <dbReference type="ChEBI" id="CHEBI:74896"/>
        <dbReference type="ChEBI" id="CHEBI:74898"/>
        <dbReference type="EC" id="2.1.1.386"/>
    </reaction>
</comment>
<dbReference type="GO" id="GO:0090486">
    <property type="term" value="F:small RNA 2'-O-methyltransferase activity"/>
    <property type="evidence" value="ECO:0007669"/>
    <property type="project" value="UniProtKB-EC"/>
</dbReference>
<dbReference type="InterPro" id="IPR024740">
    <property type="entry name" value="Hen1_N"/>
</dbReference>
<keyword evidence="6" id="KW-0949">S-adenosyl-L-methionine</keyword>
<dbReference type="Pfam" id="PF13489">
    <property type="entry name" value="Methyltransf_23"/>
    <property type="match status" value="1"/>
</dbReference>
<protein>
    <recommendedName>
        <fullName evidence="3">Small RNA 2'-O-methyltransferase</fullName>
        <ecNumber evidence="11">2.1.1.386</ecNumber>
    </recommendedName>
</protein>
<accession>I4AH23</accession>
<dbReference type="EMBL" id="CP003345">
    <property type="protein sequence ID" value="AFM03258.1"/>
    <property type="molecule type" value="Genomic_DNA"/>
</dbReference>
<comment type="similarity">
    <text evidence="2">Belongs to the methyltransferase superfamily. HEN1 family.</text>
</comment>
<dbReference type="HOGENOM" id="CLU_042787_0_0_10"/>
<evidence type="ECO:0000256" key="12">
    <source>
        <dbReference type="ARBA" id="ARBA00048418"/>
    </source>
</evidence>
<evidence type="ECO:0000256" key="7">
    <source>
        <dbReference type="ARBA" id="ARBA00022723"/>
    </source>
</evidence>
<dbReference type="AlphaFoldDB" id="I4AH23"/>
<dbReference type="NCBIfam" id="TIGR04074">
    <property type="entry name" value="bacter_Hen1"/>
    <property type="match status" value="1"/>
</dbReference>
<keyword evidence="9" id="KW-0694">RNA-binding</keyword>
<keyword evidence="15" id="KW-1185">Reference proteome</keyword>
<dbReference type="Gene3D" id="3.40.50.150">
    <property type="entry name" value="Vaccinia Virus protein VP39"/>
    <property type="match status" value="1"/>
</dbReference>
<dbReference type="PANTHER" id="PTHR21404:SF3">
    <property type="entry name" value="SMALL RNA 2'-O-METHYLTRANSFERASE"/>
    <property type="match status" value="1"/>
</dbReference>
<keyword evidence="10" id="KW-0943">RNA-mediated gene silencing</keyword>
<keyword evidence="4 14" id="KW-0489">Methyltransferase</keyword>
<dbReference type="GO" id="GO:0001510">
    <property type="term" value="P:RNA methylation"/>
    <property type="evidence" value="ECO:0007669"/>
    <property type="project" value="InterPro"/>
</dbReference>
<dbReference type="PATRIC" id="fig|880071.3.peg.773"/>
<evidence type="ECO:0000256" key="10">
    <source>
        <dbReference type="ARBA" id="ARBA00023158"/>
    </source>
</evidence>
<name>I4AH23_BERLS</name>
<dbReference type="eggNOG" id="COG0500">
    <property type="taxonomic scope" value="Bacteria"/>
</dbReference>
<comment type="cofactor">
    <cofactor evidence="1">
        <name>Mg(2+)</name>
        <dbReference type="ChEBI" id="CHEBI:18420"/>
    </cofactor>
</comment>
<dbReference type="Proteomes" id="UP000006054">
    <property type="component" value="Chromosome"/>
</dbReference>
<evidence type="ECO:0000313" key="14">
    <source>
        <dbReference type="EMBL" id="AFM03258.1"/>
    </source>
</evidence>
<dbReference type="InterPro" id="IPR024026">
    <property type="entry name" value="3'-RNA_MeTfrase_Hen1_bac"/>
</dbReference>
<evidence type="ECO:0000256" key="3">
    <source>
        <dbReference type="ARBA" id="ARBA00021330"/>
    </source>
</evidence>
<dbReference type="SUPFAM" id="SSF53335">
    <property type="entry name" value="S-adenosyl-L-methionine-dependent methyltransferases"/>
    <property type="match status" value="1"/>
</dbReference>
<gene>
    <name evidence="14" type="ordered locus">Fleli_0799</name>
</gene>
<evidence type="ECO:0000256" key="9">
    <source>
        <dbReference type="ARBA" id="ARBA00022884"/>
    </source>
</evidence>
<proteinExistence type="inferred from homology"/>
<dbReference type="Pfam" id="PF12623">
    <property type="entry name" value="Hen1_L"/>
    <property type="match status" value="1"/>
</dbReference>
<feature type="domain" description="Hen1 N-terminal" evidence="13">
    <location>
        <begin position="1"/>
        <end position="235"/>
    </location>
</feature>
<dbReference type="KEGG" id="fli:Fleli_0799"/>
<dbReference type="OrthoDB" id="626362at2"/>
<organism evidence="14 15">
    <name type="scientific">Bernardetia litoralis (strain ATCC 23117 / DSM 6794 / NBRC 15988 / NCIMB 1366 / Fx l1 / Sio-4)</name>
    <name type="common">Flexibacter litoralis</name>
    <dbReference type="NCBI Taxonomy" id="880071"/>
    <lineage>
        <taxon>Bacteria</taxon>
        <taxon>Pseudomonadati</taxon>
        <taxon>Bacteroidota</taxon>
        <taxon>Cytophagia</taxon>
        <taxon>Cytophagales</taxon>
        <taxon>Bernardetiaceae</taxon>
        <taxon>Bernardetia</taxon>
    </lineage>
</organism>
<evidence type="ECO:0000256" key="8">
    <source>
        <dbReference type="ARBA" id="ARBA00022842"/>
    </source>
</evidence>
<dbReference type="EC" id="2.1.1.386" evidence="11"/>
<dbReference type="InterPro" id="IPR029063">
    <property type="entry name" value="SAM-dependent_MTases_sf"/>
</dbReference>
<dbReference type="GO" id="GO:0003723">
    <property type="term" value="F:RNA binding"/>
    <property type="evidence" value="ECO:0007669"/>
    <property type="project" value="UniProtKB-KW"/>
</dbReference>
<dbReference type="GO" id="GO:0005737">
    <property type="term" value="C:cytoplasm"/>
    <property type="evidence" value="ECO:0007669"/>
    <property type="project" value="TreeGrafter"/>
</dbReference>
<dbReference type="PANTHER" id="PTHR21404">
    <property type="entry name" value="HEN1"/>
    <property type="match status" value="1"/>
</dbReference>
<evidence type="ECO:0000256" key="6">
    <source>
        <dbReference type="ARBA" id="ARBA00022691"/>
    </source>
</evidence>
<dbReference type="Gene3D" id="3.30.1610.20">
    <property type="entry name" value="Hen1, N-terminal domain"/>
    <property type="match status" value="1"/>
</dbReference>